<feature type="domain" description="ABC transporter" evidence="8">
    <location>
        <begin position="339"/>
        <end position="573"/>
    </location>
</feature>
<accession>A0AAJ1BHN0</accession>
<dbReference type="InterPro" id="IPR003439">
    <property type="entry name" value="ABC_transporter-like_ATP-bd"/>
</dbReference>
<dbReference type="AlphaFoldDB" id="A0AAJ1BHN0"/>
<dbReference type="InterPro" id="IPR017871">
    <property type="entry name" value="ABC_transporter-like_CS"/>
</dbReference>
<keyword evidence="6 7" id="KW-0472">Membrane</keyword>
<reference evidence="10 11" key="1">
    <citation type="submission" date="2022-02" db="EMBL/GenBank/DDBJ databases">
        <title>The genome sequence of Shewanella sp. 3B26.</title>
        <authorList>
            <person name="Du J."/>
        </authorList>
    </citation>
    <scope>NUCLEOTIDE SEQUENCE [LARGE SCALE GENOMIC DNA]</scope>
    <source>
        <strain evidence="10 11">3B26</strain>
    </source>
</reference>
<dbReference type="InterPro" id="IPR027417">
    <property type="entry name" value="P-loop_NTPase"/>
</dbReference>
<feature type="transmembrane region" description="Helical" evidence="7">
    <location>
        <begin position="247"/>
        <end position="269"/>
    </location>
</feature>
<dbReference type="Pfam" id="PF00664">
    <property type="entry name" value="ABC_membrane"/>
    <property type="match status" value="1"/>
</dbReference>
<feature type="transmembrane region" description="Helical" evidence="7">
    <location>
        <begin position="208"/>
        <end position="227"/>
    </location>
</feature>
<dbReference type="InterPro" id="IPR011527">
    <property type="entry name" value="ABC1_TM_dom"/>
</dbReference>
<dbReference type="GO" id="GO:0016887">
    <property type="term" value="F:ATP hydrolysis activity"/>
    <property type="evidence" value="ECO:0007669"/>
    <property type="project" value="InterPro"/>
</dbReference>
<dbReference type="GO" id="GO:0034775">
    <property type="term" value="P:glutathione transmembrane transport"/>
    <property type="evidence" value="ECO:0007669"/>
    <property type="project" value="InterPro"/>
</dbReference>
<evidence type="ECO:0000313" key="10">
    <source>
        <dbReference type="EMBL" id="MCH4294925.1"/>
    </source>
</evidence>
<dbReference type="CDD" id="cd18585">
    <property type="entry name" value="ABC_6TM_CydC"/>
    <property type="match status" value="1"/>
</dbReference>
<gene>
    <name evidence="10" type="primary">cydC</name>
    <name evidence="10" type="ORF">MJ923_11480</name>
</gene>
<dbReference type="GO" id="GO:0005886">
    <property type="term" value="C:plasma membrane"/>
    <property type="evidence" value="ECO:0007669"/>
    <property type="project" value="UniProtKB-SubCell"/>
</dbReference>
<evidence type="ECO:0000259" key="9">
    <source>
        <dbReference type="PROSITE" id="PS50929"/>
    </source>
</evidence>
<comment type="caution">
    <text evidence="10">The sequence shown here is derived from an EMBL/GenBank/DDBJ whole genome shotgun (WGS) entry which is preliminary data.</text>
</comment>
<name>A0AAJ1BHN0_9GAMM</name>
<feature type="transmembrane region" description="Helical" evidence="7">
    <location>
        <begin position="139"/>
        <end position="159"/>
    </location>
</feature>
<evidence type="ECO:0000256" key="6">
    <source>
        <dbReference type="ARBA" id="ARBA00023136"/>
    </source>
</evidence>
<dbReference type="Gene3D" id="3.40.50.300">
    <property type="entry name" value="P-loop containing nucleotide triphosphate hydrolases"/>
    <property type="match status" value="1"/>
</dbReference>
<dbReference type="SUPFAM" id="SSF90123">
    <property type="entry name" value="ABC transporter transmembrane region"/>
    <property type="match status" value="1"/>
</dbReference>
<dbReference type="Proteomes" id="UP001297581">
    <property type="component" value="Unassembled WGS sequence"/>
</dbReference>
<keyword evidence="11" id="KW-1185">Reference proteome</keyword>
<dbReference type="EMBL" id="JAKUDL010000003">
    <property type="protein sequence ID" value="MCH4294925.1"/>
    <property type="molecule type" value="Genomic_DNA"/>
</dbReference>
<dbReference type="RefSeq" id="WP_240591203.1">
    <property type="nucleotide sequence ID" value="NZ_JAKUDL010000003.1"/>
</dbReference>
<evidence type="ECO:0000256" key="7">
    <source>
        <dbReference type="SAM" id="Phobius"/>
    </source>
</evidence>
<evidence type="ECO:0000256" key="5">
    <source>
        <dbReference type="ARBA" id="ARBA00022989"/>
    </source>
</evidence>
<sequence length="575" mass="62101">MSLFKLFLPLLKRQWLMMFTGLLLAITTLLAGIGLLSLSGWFLSATAVAGLSVATAQAFNFFTPAGGVRFLSIARTASRYGERLATHEATFRLLTELRVKVWRALMPLGDRELSRFRRGELLNRLVADIDTLDHFYLRLMVPMGAFLAVLLALFAFIGWFDTKLALVLCGGLLACLLLIPVTFYLLGRNSAAAVVNGKRRYRVLTMEYLGGIAELSLFGALVGYRNSLDGAETDWQKAQARMASLQGLSQAVIILAHGALVLTMLYLAASGVGERVPPGPLAAMVLFASLAVMEMMMPLAGAFTQLSGCLAASDRVKALIDTESSIAFGPQPQAASGDLRFDAVYFGYDANTQVLSGLELTVPAGSRVAILGKTGVGKSSLFTLLTRGYDADSGRISIGNTDIGQLSEAALRASMTVVSQRVHLFAGSLRDNLAIACEHKPSDEALLEVLARVDLAYLAEGEEGLKVWIGEGGRMLSGGEQRRIGIARALLRDTPLLLLDEPTEGLDRRTERRMLAQLFAHAEGKTLVMISHRLTAMAQMDAIHLLENGRIVASDSHDELLGSHPEYRALSLAKG</sequence>
<dbReference type="SMART" id="SM00382">
    <property type="entry name" value="AAA"/>
    <property type="match status" value="1"/>
</dbReference>
<evidence type="ECO:0000256" key="3">
    <source>
        <dbReference type="ARBA" id="ARBA00022741"/>
    </source>
</evidence>
<dbReference type="PROSITE" id="PS00211">
    <property type="entry name" value="ABC_TRANSPORTER_1"/>
    <property type="match status" value="1"/>
</dbReference>
<dbReference type="GO" id="GO:0005524">
    <property type="term" value="F:ATP binding"/>
    <property type="evidence" value="ECO:0007669"/>
    <property type="project" value="UniProtKB-KW"/>
</dbReference>
<comment type="subcellular location">
    <subcellularLocation>
        <location evidence="1">Cell membrane</location>
        <topology evidence="1">Multi-pass membrane protein</topology>
    </subcellularLocation>
</comment>
<evidence type="ECO:0000259" key="8">
    <source>
        <dbReference type="PROSITE" id="PS50893"/>
    </source>
</evidence>
<keyword evidence="5 7" id="KW-1133">Transmembrane helix</keyword>
<dbReference type="NCBIfam" id="TIGR02868">
    <property type="entry name" value="CydC"/>
    <property type="match status" value="1"/>
</dbReference>
<organism evidence="10 11">
    <name type="scientific">Shewanella zhuhaiensis</name>
    <dbReference type="NCBI Taxonomy" id="2919576"/>
    <lineage>
        <taxon>Bacteria</taxon>
        <taxon>Pseudomonadati</taxon>
        <taxon>Pseudomonadota</taxon>
        <taxon>Gammaproteobacteria</taxon>
        <taxon>Alteromonadales</taxon>
        <taxon>Shewanellaceae</taxon>
        <taxon>Shewanella</taxon>
    </lineage>
</organism>
<feature type="transmembrane region" description="Helical" evidence="7">
    <location>
        <begin position="41"/>
        <end position="62"/>
    </location>
</feature>
<dbReference type="PROSITE" id="PS50929">
    <property type="entry name" value="ABC_TM1F"/>
    <property type="match status" value="1"/>
</dbReference>
<dbReference type="PANTHER" id="PTHR43394">
    <property type="entry name" value="ATP-DEPENDENT PERMEASE MDL1, MITOCHONDRIAL"/>
    <property type="match status" value="1"/>
</dbReference>
<dbReference type="InterPro" id="IPR014223">
    <property type="entry name" value="ABC_CydC/D"/>
</dbReference>
<keyword evidence="3" id="KW-0547">Nucleotide-binding</keyword>
<dbReference type="Gene3D" id="1.20.1560.10">
    <property type="entry name" value="ABC transporter type 1, transmembrane domain"/>
    <property type="match status" value="1"/>
</dbReference>
<dbReference type="PANTHER" id="PTHR43394:SF1">
    <property type="entry name" value="ATP-BINDING CASSETTE SUB-FAMILY B MEMBER 10, MITOCHONDRIAL"/>
    <property type="match status" value="1"/>
</dbReference>
<feature type="transmembrane region" description="Helical" evidence="7">
    <location>
        <begin position="165"/>
        <end position="187"/>
    </location>
</feature>
<dbReference type="GO" id="GO:0015421">
    <property type="term" value="F:ABC-type oligopeptide transporter activity"/>
    <property type="evidence" value="ECO:0007669"/>
    <property type="project" value="TreeGrafter"/>
</dbReference>
<dbReference type="InterPro" id="IPR039421">
    <property type="entry name" value="Type_1_exporter"/>
</dbReference>
<protein>
    <submittedName>
        <fullName evidence="10">Cysteine/glutathione ABC transporter ATP-binding protein/permease CydC</fullName>
    </submittedName>
</protein>
<feature type="transmembrane region" description="Helical" evidence="7">
    <location>
        <begin position="15"/>
        <end position="35"/>
    </location>
</feature>
<dbReference type="GO" id="GO:0045454">
    <property type="term" value="P:cell redox homeostasis"/>
    <property type="evidence" value="ECO:0007669"/>
    <property type="project" value="InterPro"/>
</dbReference>
<keyword evidence="2 7" id="KW-0812">Transmembrane</keyword>
<evidence type="ECO:0000256" key="4">
    <source>
        <dbReference type="ARBA" id="ARBA00022840"/>
    </source>
</evidence>
<dbReference type="InterPro" id="IPR003593">
    <property type="entry name" value="AAA+_ATPase"/>
</dbReference>
<dbReference type="PROSITE" id="PS50893">
    <property type="entry name" value="ABC_TRANSPORTER_2"/>
    <property type="match status" value="1"/>
</dbReference>
<keyword evidence="4 10" id="KW-0067">ATP-binding</keyword>
<proteinExistence type="predicted"/>
<evidence type="ECO:0000313" key="11">
    <source>
        <dbReference type="Proteomes" id="UP001297581"/>
    </source>
</evidence>
<feature type="transmembrane region" description="Helical" evidence="7">
    <location>
        <begin position="281"/>
        <end position="303"/>
    </location>
</feature>
<dbReference type="Pfam" id="PF00005">
    <property type="entry name" value="ABC_tran"/>
    <property type="match status" value="1"/>
</dbReference>
<dbReference type="InterPro" id="IPR036640">
    <property type="entry name" value="ABC1_TM_sf"/>
</dbReference>
<dbReference type="NCBIfam" id="NF008364">
    <property type="entry name" value="PRK11160.1"/>
    <property type="match status" value="1"/>
</dbReference>
<evidence type="ECO:0000256" key="2">
    <source>
        <dbReference type="ARBA" id="ARBA00022692"/>
    </source>
</evidence>
<dbReference type="SUPFAM" id="SSF52540">
    <property type="entry name" value="P-loop containing nucleoside triphosphate hydrolases"/>
    <property type="match status" value="1"/>
</dbReference>
<feature type="domain" description="ABC transmembrane type-1" evidence="9">
    <location>
        <begin position="15"/>
        <end position="308"/>
    </location>
</feature>
<evidence type="ECO:0000256" key="1">
    <source>
        <dbReference type="ARBA" id="ARBA00004651"/>
    </source>
</evidence>